<reference evidence="1" key="1">
    <citation type="submission" date="2021-08" db="EMBL/GenBank/DDBJ databases">
        <title>Novel anaerobic bacterium isolated from sea squirt in East Sea, Republic of Korea.</title>
        <authorList>
            <person name="Nguyen T.H."/>
            <person name="Li Z."/>
            <person name="Lee Y.-J."/>
            <person name="Ko J."/>
            <person name="Kim S.-G."/>
        </authorList>
    </citation>
    <scope>NUCLEOTIDE SEQUENCE</scope>
    <source>
        <strain evidence="1">KCTC 25031</strain>
    </source>
</reference>
<sequence length="233" mass="25637">MRLFLTTLLTLIIGFAHAEKIQKREVEPFSEITLKIEAQLHFIQDDVQSIEIRVGKASTMQKIITEVKDRQLIVRFTNNDRWFKDWEPGKIDIYITAPDIEALNVAGSGSIKVEDELNSRIIDLNLNGSGDITVDYLETEKMNVNIQGSGSIKVKNCSEVSGFKALISGSGDFFGMAVPTKKAKIKISGSGVCEITCNGKIDATIIGSGQVLYKGNPDIDTKIVGRGKVMVKK</sequence>
<protein>
    <submittedName>
        <fullName evidence="1">DUF2807 domain-containing protein</fullName>
    </submittedName>
</protein>
<proteinExistence type="predicted"/>
<dbReference type="Proteomes" id="UP000826212">
    <property type="component" value="Chromosome"/>
</dbReference>
<evidence type="ECO:0000313" key="1">
    <source>
        <dbReference type="EMBL" id="QZE14339.1"/>
    </source>
</evidence>
<keyword evidence="2" id="KW-1185">Reference proteome</keyword>
<name>A0AC61NFF0_9BACT</name>
<accession>A0AC61NFF0</accession>
<evidence type="ECO:0000313" key="2">
    <source>
        <dbReference type="Proteomes" id="UP000826212"/>
    </source>
</evidence>
<organism evidence="1 2">
    <name type="scientific">Halosquirtibacter laminarini</name>
    <dbReference type="NCBI Taxonomy" id="3374600"/>
    <lineage>
        <taxon>Bacteria</taxon>
        <taxon>Pseudomonadati</taxon>
        <taxon>Bacteroidota</taxon>
        <taxon>Bacteroidia</taxon>
        <taxon>Marinilabiliales</taxon>
        <taxon>Prolixibacteraceae</taxon>
        <taxon>Halosquirtibacter</taxon>
    </lineage>
</organism>
<gene>
    <name evidence="1" type="ORF">K4L44_00075</name>
</gene>
<dbReference type="EMBL" id="CP081303">
    <property type="protein sequence ID" value="QZE14339.1"/>
    <property type="molecule type" value="Genomic_DNA"/>
</dbReference>